<evidence type="ECO:0000313" key="1">
    <source>
        <dbReference type="EMBL" id="OBZ76831.1"/>
    </source>
</evidence>
<sequence>MSMSESTLLQPATTYSKLESAVSAKDVTPPLWLSYVKLTRIHKFPHGIILVVWPCMWGLAMSAYSAKLSLTSWVIQSVAYLVGSVLRHNASCIWGTCVISNTTGKSSAAKVAHSLVDWSP</sequence>
<comment type="caution">
    <text evidence="1">The sequence shown here is derived from an EMBL/GenBank/DDBJ whole genome shotgun (WGS) entry which is preliminary data.</text>
</comment>
<dbReference type="AlphaFoldDB" id="A0A1C7MIS4"/>
<accession>A0A1C7MIS4</accession>
<evidence type="ECO:0008006" key="3">
    <source>
        <dbReference type="Google" id="ProtNLM"/>
    </source>
</evidence>
<name>A0A1C7MIS4_GRIFR</name>
<gene>
    <name evidence="1" type="ORF">A0H81_02946</name>
</gene>
<proteinExistence type="predicted"/>
<reference evidence="1 2" key="1">
    <citation type="submission" date="2016-03" db="EMBL/GenBank/DDBJ databases">
        <title>Whole genome sequencing of Grifola frondosa 9006-11.</title>
        <authorList>
            <person name="Min B."/>
            <person name="Park H."/>
            <person name="Kim J.-G."/>
            <person name="Cho H."/>
            <person name="Oh Y.-L."/>
            <person name="Kong W.-S."/>
            <person name="Choi I.-G."/>
        </authorList>
    </citation>
    <scope>NUCLEOTIDE SEQUENCE [LARGE SCALE GENOMIC DNA]</scope>
    <source>
        <strain evidence="1 2">9006-11</strain>
    </source>
</reference>
<protein>
    <recommendedName>
        <fullName evidence="3">4-hydroxybenzoate polyprenyltransferase, mitochondrial</fullName>
    </recommendedName>
</protein>
<evidence type="ECO:0000313" key="2">
    <source>
        <dbReference type="Proteomes" id="UP000092993"/>
    </source>
</evidence>
<keyword evidence="2" id="KW-1185">Reference proteome</keyword>
<dbReference type="Proteomes" id="UP000092993">
    <property type="component" value="Unassembled WGS sequence"/>
</dbReference>
<dbReference type="EMBL" id="LUGG01000003">
    <property type="protein sequence ID" value="OBZ76831.1"/>
    <property type="molecule type" value="Genomic_DNA"/>
</dbReference>
<dbReference type="OrthoDB" id="18170at2759"/>
<organism evidence="1 2">
    <name type="scientific">Grifola frondosa</name>
    <name type="common">Maitake</name>
    <name type="synonym">Polyporus frondosus</name>
    <dbReference type="NCBI Taxonomy" id="5627"/>
    <lineage>
        <taxon>Eukaryota</taxon>
        <taxon>Fungi</taxon>
        <taxon>Dikarya</taxon>
        <taxon>Basidiomycota</taxon>
        <taxon>Agaricomycotina</taxon>
        <taxon>Agaricomycetes</taxon>
        <taxon>Polyporales</taxon>
        <taxon>Grifolaceae</taxon>
        <taxon>Grifola</taxon>
    </lineage>
</organism>
<dbReference type="STRING" id="5627.A0A1C7MIS4"/>